<dbReference type="PANTHER" id="PTHR46641">
    <property type="entry name" value="FMRFAMIDE RECEPTOR-RELATED"/>
    <property type="match status" value="1"/>
</dbReference>
<accession>A0ABM1A061</accession>
<evidence type="ECO:0000256" key="4">
    <source>
        <dbReference type="ARBA" id="ARBA00023136"/>
    </source>
</evidence>
<reference evidence="8" key="1">
    <citation type="submission" date="2025-08" db="UniProtKB">
        <authorList>
            <consortium name="RefSeq"/>
        </authorList>
    </citation>
    <scope>IDENTIFICATION</scope>
</reference>
<feature type="transmembrane region" description="Helical" evidence="5">
    <location>
        <begin position="184"/>
        <end position="210"/>
    </location>
</feature>
<evidence type="ECO:0000259" key="6">
    <source>
        <dbReference type="PROSITE" id="PS50262"/>
    </source>
</evidence>
<name>A0ABM1A061_APLCA</name>
<keyword evidence="3 5" id="KW-1133">Transmembrane helix</keyword>
<dbReference type="GeneID" id="101845327"/>
<feature type="transmembrane region" description="Helical" evidence="5">
    <location>
        <begin position="79"/>
        <end position="96"/>
    </location>
</feature>
<protein>
    <submittedName>
        <fullName evidence="8">FMRFamide receptor-like</fullName>
    </submittedName>
</protein>
<feature type="transmembrane region" description="Helical" evidence="5">
    <location>
        <begin position="126"/>
        <end position="154"/>
    </location>
</feature>
<evidence type="ECO:0000256" key="3">
    <source>
        <dbReference type="ARBA" id="ARBA00022989"/>
    </source>
</evidence>
<sequence length="314" mass="36769">MHTYIFLHPHITNRSLVKQLGDCHYHLSVEKTIIDVYSLILMDTFQYLTVGVTVMLAVERYIAICHPMRAMTMCTVRRARTIICILTIIAFTLRAPKFFELDIGYVHISTGEAIFMVTRVYLYDEFLYTCIVTAGLLTILPLLSLMILNIRIIYEIRHSARYLRNFLGADLQVRSVVSSEELKITMMLISVVIAFFICHAPYMVFTLIMAFAEFNTEKNPELTNSEFTKYFKYVCTSLLILKASCNFILYCWFSEKFWATYKRIFCPMLCVSQQRSARRYPHSSNNNNHRSMWQQSSTTNFHRSSYYVTRETTC</sequence>
<comment type="subcellular location">
    <subcellularLocation>
        <location evidence="1">Membrane</location>
    </subcellularLocation>
</comment>
<keyword evidence="4 5" id="KW-0472">Membrane</keyword>
<evidence type="ECO:0000256" key="2">
    <source>
        <dbReference type="ARBA" id="ARBA00022692"/>
    </source>
</evidence>
<feature type="domain" description="G-protein coupled receptors family 1 profile" evidence="6">
    <location>
        <begin position="1"/>
        <end position="250"/>
    </location>
</feature>
<dbReference type="SUPFAM" id="SSF81321">
    <property type="entry name" value="Family A G protein-coupled receptor-like"/>
    <property type="match status" value="1"/>
</dbReference>
<dbReference type="InterPro" id="IPR000276">
    <property type="entry name" value="GPCR_Rhodpsn"/>
</dbReference>
<gene>
    <name evidence="8" type="primary">LOC101845327</name>
</gene>
<feature type="transmembrane region" description="Helical" evidence="5">
    <location>
        <begin position="36"/>
        <end position="58"/>
    </location>
</feature>
<keyword evidence="2 5" id="KW-0812">Transmembrane</keyword>
<dbReference type="Proteomes" id="UP000694888">
    <property type="component" value="Unplaced"/>
</dbReference>
<organism evidence="7 8">
    <name type="scientific">Aplysia californica</name>
    <name type="common">California sea hare</name>
    <dbReference type="NCBI Taxonomy" id="6500"/>
    <lineage>
        <taxon>Eukaryota</taxon>
        <taxon>Metazoa</taxon>
        <taxon>Spiralia</taxon>
        <taxon>Lophotrochozoa</taxon>
        <taxon>Mollusca</taxon>
        <taxon>Gastropoda</taxon>
        <taxon>Heterobranchia</taxon>
        <taxon>Euthyneura</taxon>
        <taxon>Tectipleura</taxon>
        <taxon>Aplysiida</taxon>
        <taxon>Aplysioidea</taxon>
        <taxon>Aplysiidae</taxon>
        <taxon>Aplysia</taxon>
    </lineage>
</organism>
<feature type="transmembrane region" description="Helical" evidence="5">
    <location>
        <begin position="230"/>
        <end position="253"/>
    </location>
</feature>
<dbReference type="RefSeq" id="XP_012938146.2">
    <property type="nucleotide sequence ID" value="XM_013082692.2"/>
</dbReference>
<proteinExistence type="predicted"/>
<evidence type="ECO:0000313" key="7">
    <source>
        <dbReference type="Proteomes" id="UP000694888"/>
    </source>
</evidence>
<evidence type="ECO:0000313" key="8">
    <source>
        <dbReference type="RefSeq" id="XP_012938146.2"/>
    </source>
</evidence>
<dbReference type="PRINTS" id="PR00237">
    <property type="entry name" value="GPCRRHODOPSN"/>
</dbReference>
<dbReference type="PANTHER" id="PTHR46641:SF2">
    <property type="entry name" value="FMRFAMIDE RECEPTOR"/>
    <property type="match status" value="1"/>
</dbReference>
<dbReference type="PROSITE" id="PS50262">
    <property type="entry name" value="G_PROTEIN_RECEP_F1_2"/>
    <property type="match status" value="1"/>
</dbReference>
<dbReference type="Gene3D" id="1.20.1070.10">
    <property type="entry name" value="Rhodopsin 7-helix transmembrane proteins"/>
    <property type="match status" value="1"/>
</dbReference>
<dbReference type="Pfam" id="PF00001">
    <property type="entry name" value="7tm_1"/>
    <property type="match status" value="1"/>
</dbReference>
<evidence type="ECO:0000256" key="1">
    <source>
        <dbReference type="ARBA" id="ARBA00004370"/>
    </source>
</evidence>
<dbReference type="CDD" id="cd14978">
    <property type="entry name" value="7tmA_FMRFamide_R-like"/>
    <property type="match status" value="1"/>
</dbReference>
<evidence type="ECO:0000256" key="5">
    <source>
        <dbReference type="SAM" id="Phobius"/>
    </source>
</evidence>
<dbReference type="InterPro" id="IPR017452">
    <property type="entry name" value="GPCR_Rhodpsn_7TM"/>
</dbReference>
<dbReference type="InterPro" id="IPR052954">
    <property type="entry name" value="GPCR-Ligand_Int"/>
</dbReference>
<keyword evidence="7" id="KW-1185">Reference proteome</keyword>